<dbReference type="PANTHER" id="PTHR43091">
    <property type="entry name" value="3-OXOACYL-[ACYL-CARRIER-PROTEIN] SYNTHASE"/>
    <property type="match status" value="1"/>
</dbReference>
<comment type="catalytic activity">
    <reaction evidence="9">
        <text>malonyl-[ACP] + acetyl-CoA + H(+) = 3-oxobutanoyl-[ACP] + CO2 + CoA</text>
        <dbReference type="Rhea" id="RHEA:12080"/>
        <dbReference type="Rhea" id="RHEA-COMP:9623"/>
        <dbReference type="Rhea" id="RHEA-COMP:9625"/>
        <dbReference type="ChEBI" id="CHEBI:15378"/>
        <dbReference type="ChEBI" id="CHEBI:16526"/>
        <dbReference type="ChEBI" id="CHEBI:57287"/>
        <dbReference type="ChEBI" id="CHEBI:57288"/>
        <dbReference type="ChEBI" id="CHEBI:78449"/>
        <dbReference type="ChEBI" id="CHEBI:78450"/>
        <dbReference type="EC" id="2.3.1.180"/>
    </reaction>
</comment>
<dbReference type="Pfam" id="PF08545">
    <property type="entry name" value="ACP_syn_III"/>
    <property type="match status" value="1"/>
</dbReference>
<feature type="active site" evidence="9">
    <location>
        <position position="244"/>
    </location>
</feature>
<evidence type="ECO:0000256" key="3">
    <source>
        <dbReference type="ARBA" id="ARBA00022679"/>
    </source>
</evidence>
<dbReference type="Gene3D" id="3.40.47.10">
    <property type="match status" value="1"/>
</dbReference>
<comment type="subcellular location">
    <subcellularLocation>
        <location evidence="9">Cytoplasm</location>
    </subcellularLocation>
</comment>
<feature type="active site" evidence="9">
    <location>
        <position position="274"/>
    </location>
</feature>
<dbReference type="Proteomes" id="UP000719942">
    <property type="component" value="Unassembled WGS sequence"/>
</dbReference>
<sequence>MNFSIIGTGSAFPSCTKTNEELSLLIDTSDEWISTRTGIKSRHISTTETLCDFAAEAAARALKDASTAPEELDLIICSTARGDHITPSLACEIQQRLGAVCPAFDLNAACTGFVYALDVAFSYFSANRAKKILIVSAEAMSRLLDWQDRSTCVLFGDGAGAAVLAPGDSLLSIKIGAKGEIDPLYAENTLGNCPYSQIRQVDPYLKMSGKDVYKFAVAAMCGDLTQVIREAGLTEEDVDFVLPHQANLRIIDAARSKLTIAPEKYRHNIERFGNTSSASIPILLDELNRAGELHDGNILALTAFGGGMTTGACILRWGQKDGSNQS</sequence>
<reference evidence="12 13" key="1">
    <citation type="submission" date="2021-03" db="EMBL/GenBank/DDBJ databases">
        <title>Caproiciproducens sp. nov. isolated from feces of cow.</title>
        <authorList>
            <person name="Choi J.-Y."/>
        </authorList>
    </citation>
    <scope>NUCLEOTIDE SEQUENCE [LARGE SCALE GENOMIC DNA]</scope>
    <source>
        <strain evidence="12 13">AGMB10547</strain>
    </source>
</reference>
<feature type="active site" evidence="9">
    <location>
        <position position="110"/>
    </location>
</feature>
<keyword evidence="5 9" id="KW-0443">Lipid metabolism</keyword>
<evidence type="ECO:0000256" key="5">
    <source>
        <dbReference type="ARBA" id="ARBA00023098"/>
    </source>
</evidence>
<dbReference type="EC" id="2.3.1.180" evidence="9"/>
<dbReference type="NCBIfam" id="NF006829">
    <property type="entry name" value="PRK09352.1"/>
    <property type="match status" value="1"/>
</dbReference>
<keyword evidence="13" id="KW-1185">Reference proteome</keyword>
<dbReference type="InterPro" id="IPR004655">
    <property type="entry name" value="FabH"/>
</dbReference>
<keyword evidence="2 9" id="KW-0444">Lipid biosynthesis</keyword>
<dbReference type="RefSeq" id="WP_219965407.1">
    <property type="nucleotide sequence ID" value="NZ_JAGFNZ010000003.1"/>
</dbReference>
<evidence type="ECO:0000256" key="9">
    <source>
        <dbReference type="HAMAP-Rule" id="MF_01815"/>
    </source>
</evidence>
<dbReference type="NCBIfam" id="TIGR00747">
    <property type="entry name" value="fabH"/>
    <property type="match status" value="1"/>
</dbReference>
<evidence type="ECO:0000256" key="1">
    <source>
        <dbReference type="ARBA" id="ARBA00008642"/>
    </source>
</evidence>
<name>A0ABS7DPE9_9FIRM</name>
<keyword evidence="4 9" id="KW-0276">Fatty acid metabolism</keyword>
<dbReference type="SUPFAM" id="SSF53901">
    <property type="entry name" value="Thiolase-like"/>
    <property type="match status" value="1"/>
</dbReference>
<comment type="domain">
    <text evidence="9">The last Arg residue of the ACP-binding site is essential for the weak association between ACP/AcpP and FabH.</text>
</comment>
<evidence type="ECO:0000259" key="11">
    <source>
        <dbReference type="Pfam" id="PF08545"/>
    </source>
</evidence>
<comment type="subunit">
    <text evidence="9">Homodimer.</text>
</comment>
<comment type="similarity">
    <text evidence="1 9">Belongs to the thiolase-like superfamily. FabH family.</text>
</comment>
<evidence type="ECO:0000256" key="7">
    <source>
        <dbReference type="ARBA" id="ARBA00023268"/>
    </source>
</evidence>
<dbReference type="Pfam" id="PF08541">
    <property type="entry name" value="ACP_syn_III_C"/>
    <property type="match status" value="1"/>
</dbReference>
<dbReference type="EMBL" id="JAGFNZ010000003">
    <property type="protein sequence ID" value="MBW7572999.1"/>
    <property type="molecule type" value="Genomic_DNA"/>
</dbReference>
<dbReference type="InterPro" id="IPR013747">
    <property type="entry name" value="ACP_syn_III_C"/>
</dbReference>
<comment type="pathway">
    <text evidence="9">Lipid metabolism; fatty acid biosynthesis.</text>
</comment>
<accession>A0ABS7DPE9</accession>
<evidence type="ECO:0000256" key="6">
    <source>
        <dbReference type="ARBA" id="ARBA00023160"/>
    </source>
</evidence>
<dbReference type="InterPro" id="IPR013751">
    <property type="entry name" value="ACP_syn_III_N"/>
</dbReference>
<protein>
    <recommendedName>
        <fullName evidence="9">Beta-ketoacyl-[acyl-carrier-protein] synthase III</fullName>
        <shortName evidence="9">Beta-ketoacyl-ACP synthase III</shortName>
        <shortName evidence="9">KAS III</shortName>
        <ecNumber evidence="9">2.3.1.180</ecNumber>
    </recommendedName>
    <alternativeName>
        <fullName evidence="9">3-oxoacyl-[acyl-carrier-protein] synthase 3</fullName>
    </alternativeName>
    <alternativeName>
        <fullName evidence="9">3-oxoacyl-[acyl-carrier-protein] synthase III</fullName>
    </alternativeName>
</protein>
<dbReference type="InterPro" id="IPR016039">
    <property type="entry name" value="Thiolase-like"/>
</dbReference>
<dbReference type="HAMAP" id="MF_01815">
    <property type="entry name" value="FabH"/>
    <property type="match status" value="1"/>
</dbReference>
<evidence type="ECO:0000313" key="13">
    <source>
        <dbReference type="Proteomes" id="UP000719942"/>
    </source>
</evidence>
<organism evidence="12 13">
    <name type="scientific">Caproiciproducens faecalis</name>
    <dbReference type="NCBI Taxonomy" id="2820301"/>
    <lineage>
        <taxon>Bacteria</taxon>
        <taxon>Bacillati</taxon>
        <taxon>Bacillota</taxon>
        <taxon>Clostridia</taxon>
        <taxon>Eubacteriales</taxon>
        <taxon>Acutalibacteraceae</taxon>
        <taxon>Caproiciproducens</taxon>
    </lineage>
</organism>
<keyword evidence="9" id="KW-0963">Cytoplasm</keyword>
<evidence type="ECO:0000256" key="2">
    <source>
        <dbReference type="ARBA" id="ARBA00022516"/>
    </source>
</evidence>
<dbReference type="CDD" id="cd00830">
    <property type="entry name" value="KAS_III"/>
    <property type="match status" value="1"/>
</dbReference>
<feature type="domain" description="Beta-ketoacyl-[acyl-carrier-protein] synthase III N-terminal" evidence="11">
    <location>
        <begin position="104"/>
        <end position="179"/>
    </location>
</feature>
<evidence type="ECO:0000256" key="8">
    <source>
        <dbReference type="ARBA" id="ARBA00023315"/>
    </source>
</evidence>
<evidence type="ECO:0000259" key="10">
    <source>
        <dbReference type="Pfam" id="PF08541"/>
    </source>
</evidence>
<evidence type="ECO:0000313" key="12">
    <source>
        <dbReference type="EMBL" id="MBW7572999.1"/>
    </source>
</evidence>
<keyword evidence="8 9" id="KW-0012">Acyltransferase</keyword>
<keyword evidence="3 9" id="KW-0808">Transferase</keyword>
<gene>
    <name evidence="9" type="primary">fabH</name>
    <name evidence="12" type="ORF">J5W02_09250</name>
</gene>
<evidence type="ECO:0000256" key="4">
    <source>
        <dbReference type="ARBA" id="ARBA00022832"/>
    </source>
</evidence>
<comment type="function">
    <text evidence="9">Catalyzes the condensation reaction of fatty acid synthesis by the addition to an acyl acceptor of two carbons from malonyl-ACP. Catalyzes the first condensation reaction which initiates fatty acid synthesis and may therefore play a role in governing the total rate of fatty acid production. Possesses both acetoacetyl-ACP synthase and acetyl transacylase activities. Its substrate specificity determines the biosynthesis of branched-chain and/or straight-chain of fatty acids.</text>
</comment>
<keyword evidence="6 9" id="KW-0275">Fatty acid biosynthesis</keyword>
<feature type="domain" description="Beta-ketoacyl-[acyl-carrier-protein] synthase III C-terminal" evidence="10">
    <location>
        <begin position="229"/>
        <end position="317"/>
    </location>
</feature>
<proteinExistence type="inferred from homology"/>
<feature type="region of interest" description="ACP-binding" evidence="9">
    <location>
        <begin position="245"/>
        <end position="249"/>
    </location>
</feature>
<comment type="caution">
    <text evidence="12">The sequence shown here is derived from an EMBL/GenBank/DDBJ whole genome shotgun (WGS) entry which is preliminary data.</text>
</comment>
<keyword evidence="7 9" id="KW-0511">Multifunctional enzyme</keyword>
<dbReference type="PANTHER" id="PTHR43091:SF1">
    <property type="entry name" value="BETA-KETOACYL-[ACYL-CARRIER-PROTEIN] SYNTHASE III, CHLOROPLASTIC"/>
    <property type="match status" value="1"/>
</dbReference>